<comment type="caution">
    <text evidence="4">The sequence shown here is derived from an EMBL/GenBank/DDBJ whole genome shotgun (WGS) entry which is preliminary data.</text>
</comment>
<dbReference type="InterPro" id="IPR002477">
    <property type="entry name" value="Peptidoglycan-bd-like"/>
</dbReference>
<dbReference type="InterPro" id="IPR015020">
    <property type="entry name" value="Rv2525c-like_Glyco_Hydro-like"/>
</dbReference>
<dbReference type="RefSeq" id="WP_185253464.1">
    <property type="nucleotide sequence ID" value="NZ_JACKXE010000001.1"/>
</dbReference>
<feature type="domain" description="Peptidoglycan binding-like" evidence="2">
    <location>
        <begin position="390"/>
        <end position="446"/>
    </location>
</feature>
<protein>
    <submittedName>
        <fullName evidence="4">DUF1906 domain-containing protein</fullName>
    </submittedName>
</protein>
<dbReference type="Gene3D" id="1.10.101.10">
    <property type="entry name" value="PGBD-like superfamily/PGBD"/>
    <property type="match status" value="2"/>
</dbReference>
<evidence type="ECO:0000259" key="2">
    <source>
        <dbReference type="Pfam" id="PF01471"/>
    </source>
</evidence>
<dbReference type="InterPro" id="IPR036366">
    <property type="entry name" value="PGBDSf"/>
</dbReference>
<evidence type="ECO:0000259" key="3">
    <source>
        <dbReference type="Pfam" id="PF08924"/>
    </source>
</evidence>
<dbReference type="InterPro" id="IPR017853">
    <property type="entry name" value="GH"/>
</dbReference>
<dbReference type="Pfam" id="PF01471">
    <property type="entry name" value="PG_binding_1"/>
    <property type="match status" value="1"/>
</dbReference>
<dbReference type="SUPFAM" id="SSF47090">
    <property type="entry name" value="PGBD-like"/>
    <property type="match status" value="2"/>
</dbReference>
<dbReference type="Pfam" id="PF08924">
    <property type="entry name" value="Rv2525c_GlyHyd-like"/>
    <property type="match status" value="1"/>
</dbReference>
<keyword evidence="5" id="KW-1185">Reference proteome</keyword>
<reference evidence="4 5" key="1">
    <citation type="submission" date="2020-08" db="EMBL/GenBank/DDBJ databases">
        <authorList>
            <person name="Seo M.-J."/>
        </authorList>
    </citation>
    <scope>NUCLEOTIDE SEQUENCE [LARGE SCALE GENOMIC DNA]</scope>
    <source>
        <strain evidence="4 5">KIGAM211</strain>
    </source>
</reference>
<name>A0A7X0RHJ2_9ACTN</name>
<dbReference type="SUPFAM" id="SSF51445">
    <property type="entry name" value="(Trans)glycosidases"/>
    <property type="match status" value="1"/>
</dbReference>
<dbReference type="AlphaFoldDB" id="A0A7X0RHJ2"/>
<gene>
    <name evidence="4" type="ORF">H5V45_13830</name>
</gene>
<dbReference type="Gene3D" id="3.20.20.80">
    <property type="entry name" value="Glycosidases"/>
    <property type="match status" value="1"/>
</dbReference>
<dbReference type="EMBL" id="JACKXE010000001">
    <property type="protein sequence ID" value="MBB6628402.1"/>
    <property type="molecule type" value="Genomic_DNA"/>
</dbReference>
<proteinExistence type="predicted"/>
<organism evidence="4 5">
    <name type="scientific">Nocardioides luti</name>
    <dbReference type="NCBI Taxonomy" id="2761101"/>
    <lineage>
        <taxon>Bacteria</taxon>
        <taxon>Bacillati</taxon>
        <taxon>Actinomycetota</taxon>
        <taxon>Actinomycetes</taxon>
        <taxon>Propionibacteriales</taxon>
        <taxon>Nocardioidaceae</taxon>
        <taxon>Nocardioides</taxon>
    </lineage>
</organism>
<feature type="signal peptide" evidence="1">
    <location>
        <begin position="1"/>
        <end position="33"/>
    </location>
</feature>
<evidence type="ECO:0000313" key="5">
    <source>
        <dbReference type="Proteomes" id="UP000523955"/>
    </source>
</evidence>
<feature type="domain" description="Rv2525c-like glycoside hydrolase-like" evidence="3">
    <location>
        <begin position="61"/>
        <end position="281"/>
    </location>
</feature>
<sequence>MSRPAPRTLRGLIGTLLAVLVVGLGAAASPAVADDNVVTPGDFTGYGFDQCLAPTQSAMDAWLTHSPFLAVGIYISGDSRACRNQPNLTPTWVTTQLAKGWRLLPITLGPQASCQPRFPRYGDDETINPKPGKYGRYKLARDQGTAEAVSAVAAAQALGIVAGSTLWYDLEGFDLGNTRCRESALRFLSAWTTKLHGLGYVSGVYSSAGSGILMLDNARVDRPGTFALPDQIWIARWDGEANTSTSYIREDGWHPHARVKQYQGGHDETWGNVRINIDRNFLDLGQGSVAPAETHCKGVLVNHPAYLRLKPATETRTADPAQVQALQCLLKEKGLYAGKINGTYAAPTIAAANTWQEQHGFEVGETWTKPNWMSLLADGAKPVLKFGSAGPDVRRVQRALNAARPKAQLSVTGVVTAATTTALRAYQSRQGLEVSGVVAGPTWKALRAGLR</sequence>
<evidence type="ECO:0000256" key="1">
    <source>
        <dbReference type="SAM" id="SignalP"/>
    </source>
</evidence>
<dbReference type="InterPro" id="IPR036365">
    <property type="entry name" value="PGBD-like_sf"/>
</dbReference>
<keyword evidence="1" id="KW-0732">Signal</keyword>
<dbReference type="Proteomes" id="UP000523955">
    <property type="component" value="Unassembled WGS sequence"/>
</dbReference>
<feature type="chain" id="PRO_5031147489" evidence="1">
    <location>
        <begin position="34"/>
        <end position="451"/>
    </location>
</feature>
<evidence type="ECO:0000313" key="4">
    <source>
        <dbReference type="EMBL" id="MBB6628402.1"/>
    </source>
</evidence>
<accession>A0A7X0RHJ2</accession>